<proteinExistence type="inferred from homology"/>
<dbReference type="EMBL" id="JAAVMX010000005">
    <property type="protein sequence ID" value="KAF4508413.1"/>
    <property type="molecule type" value="Genomic_DNA"/>
</dbReference>
<dbReference type="InterPro" id="IPR009413">
    <property type="entry name" value="Aegerolysin-typ"/>
</dbReference>
<dbReference type="Pfam" id="PF06355">
    <property type="entry name" value="Aegerolysin"/>
    <property type="match status" value="1"/>
</dbReference>
<organism evidence="2 3">
    <name type="scientific">Ophiocordyceps sinensis</name>
    <dbReference type="NCBI Taxonomy" id="72228"/>
    <lineage>
        <taxon>Eukaryota</taxon>
        <taxon>Fungi</taxon>
        <taxon>Dikarya</taxon>
        <taxon>Ascomycota</taxon>
        <taxon>Pezizomycotina</taxon>
        <taxon>Sordariomycetes</taxon>
        <taxon>Hypocreomycetidae</taxon>
        <taxon>Hypocreales</taxon>
        <taxon>Ophiocordycipitaceae</taxon>
        <taxon>Ophiocordyceps</taxon>
    </lineage>
</organism>
<evidence type="ECO:0000313" key="3">
    <source>
        <dbReference type="Proteomes" id="UP000557566"/>
    </source>
</evidence>
<reference evidence="2 3" key="1">
    <citation type="journal article" date="2020" name="Genome Biol. Evol.">
        <title>A new high-quality draft genome assembly of the Chinese cordyceps Ophiocordyceps sinensis.</title>
        <authorList>
            <person name="Shu R."/>
            <person name="Zhang J."/>
            <person name="Meng Q."/>
            <person name="Zhang H."/>
            <person name="Zhou G."/>
            <person name="Li M."/>
            <person name="Wu P."/>
            <person name="Zhao Y."/>
            <person name="Chen C."/>
            <person name="Qin Q."/>
        </authorList>
    </citation>
    <scope>NUCLEOTIDE SEQUENCE [LARGE SCALE GENOMIC DNA]</scope>
    <source>
        <strain evidence="2 3">IOZ07</strain>
    </source>
</reference>
<accession>A0A8H4V550</accession>
<dbReference type="Proteomes" id="UP000557566">
    <property type="component" value="Unassembled WGS sequence"/>
</dbReference>
<evidence type="ECO:0000256" key="1">
    <source>
        <dbReference type="ARBA" id="ARBA00010795"/>
    </source>
</evidence>
<protein>
    <recommendedName>
        <fullName evidence="4">Aegerolysin type hemolysin</fullName>
    </recommendedName>
</protein>
<dbReference type="Gene3D" id="2.60.270.50">
    <property type="match status" value="1"/>
</dbReference>
<dbReference type="PIRSF" id="PIRSF007951">
    <property type="entry name" value="Hemolysin, aegerolysin type"/>
    <property type="match status" value="1"/>
</dbReference>
<evidence type="ECO:0000313" key="2">
    <source>
        <dbReference type="EMBL" id="KAF4508413.1"/>
    </source>
</evidence>
<evidence type="ECO:0008006" key="4">
    <source>
        <dbReference type="Google" id="ProtNLM"/>
    </source>
</evidence>
<gene>
    <name evidence="2" type="ORF">G6O67_004796</name>
</gene>
<name>A0A8H4V550_9HYPO</name>
<dbReference type="GO" id="GO:0019836">
    <property type="term" value="P:symbiont-mediated hemolysis of host erythrocyte"/>
    <property type="evidence" value="ECO:0007669"/>
    <property type="project" value="InterPro"/>
</dbReference>
<keyword evidence="3" id="KW-1185">Reference proteome</keyword>
<dbReference type="AlphaFoldDB" id="A0A8H4V550"/>
<comment type="caution">
    <text evidence="2">The sequence shown here is derived from an EMBL/GenBank/DDBJ whole genome shotgun (WGS) entry which is preliminary data.</text>
</comment>
<dbReference type="OrthoDB" id="2727348at2759"/>
<sequence length="137" mass="15259">MAYGQWIMLLITNSIETQIRVQNAQLNFGKFYRGGNKDVEIPLAEVDQVGIPWGAEEQLSSCGRSDAAAGTMGFVDLYDEDTKVCRISWSCPWGAYPNTLKIDDYDPERSQYSVQVEHGDFTSGPIGEVFVNITPNN</sequence>
<comment type="similarity">
    <text evidence="1">Belongs to the aegerolysin family.</text>
</comment>